<evidence type="ECO:0000256" key="17">
    <source>
        <dbReference type="SAM" id="Phobius"/>
    </source>
</evidence>
<evidence type="ECO:0000256" key="2">
    <source>
        <dbReference type="ARBA" id="ARBA00004429"/>
    </source>
</evidence>
<keyword evidence="7 16" id="KW-1003">Cell membrane</keyword>
<feature type="transmembrane region" description="Helical" evidence="17">
    <location>
        <begin position="162"/>
        <end position="180"/>
    </location>
</feature>
<reference evidence="19 20" key="2">
    <citation type="journal article" date="2018" name="Int. J. Syst. Evol. Microbiol.">
        <title>Marinobacterium aestuarii sp. nov., a benzene-degrading marine bacterium isolated from estuary sediment.</title>
        <authorList>
            <person name="Bae S.S."/>
            <person name="Jung J."/>
            <person name="Chung D."/>
            <person name="Baek K."/>
        </authorList>
    </citation>
    <scope>NUCLEOTIDE SEQUENCE [LARGE SCALE GENOMIC DNA]</scope>
    <source>
        <strain evidence="19 20">ST58-10</strain>
    </source>
</reference>
<dbReference type="PIRSF" id="PIRSF000204">
    <property type="entry name" value="PNTB"/>
    <property type="match status" value="1"/>
</dbReference>
<dbReference type="InterPro" id="IPR029035">
    <property type="entry name" value="DHS-like_NAD/FAD-binding_dom"/>
</dbReference>
<name>A0A1A9EVF3_9GAMM</name>
<evidence type="ECO:0000256" key="9">
    <source>
        <dbReference type="ARBA" id="ARBA00022692"/>
    </source>
</evidence>
<feature type="transmembrane region" description="Helical" evidence="17">
    <location>
        <begin position="237"/>
        <end position="256"/>
    </location>
</feature>
<evidence type="ECO:0000256" key="3">
    <source>
        <dbReference type="ARBA" id="ARBA00007919"/>
    </source>
</evidence>
<keyword evidence="8 16" id="KW-0997">Cell inner membrane</keyword>
<comment type="subunit">
    <text evidence="4">Heterodimer of an alpha and a beta chain.</text>
</comment>
<feature type="transmembrane region" description="Helical" evidence="17">
    <location>
        <begin position="186"/>
        <end position="205"/>
    </location>
</feature>
<dbReference type="GO" id="GO:0008750">
    <property type="term" value="F:proton-translocating NAD(P)+ transhydrogenase activity"/>
    <property type="evidence" value="ECO:0007669"/>
    <property type="project" value="UniProtKB-EC"/>
</dbReference>
<feature type="transmembrane region" description="Helical" evidence="17">
    <location>
        <begin position="56"/>
        <end position="75"/>
    </location>
</feature>
<dbReference type="STRING" id="1821621.A8C75_03615"/>
<dbReference type="PANTHER" id="PTHR44758">
    <property type="entry name" value="NAD(P) TRANSHYDROGENASE SUBUNIT BETA"/>
    <property type="match status" value="1"/>
</dbReference>
<evidence type="ECO:0000256" key="4">
    <source>
        <dbReference type="ARBA" id="ARBA00011870"/>
    </source>
</evidence>
<keyword evidence="12 17" id="KW-1133">Transmembrane helix</keyword>
<dbReference type="KEGG" id="mars:A8C75_03615"/>
<evidence type="ECO:0000256" key="10">
    <source>
        <dbReference type="ARBA" id="ARBA00022857"/>
    </source>
</evidence>
<keyword evidence="13 16" id="KW-0520">NAD</keyword>
<dbReference type="InterPro" id="IPR012136">
    <property type="entry name" value="NADH_DH_b"/>
</dbReference>
<organism evidence="19 20">
    <name type="scientific">Marinobacterium aestuarii</name>
    <dbReference type="NCBI Taxonomy" id="1821621"/>
    <lineage>
        <taxon>Bacteria</taxon>
        <taxon>Pseudomonadati</taxon>
        <taxon>Pseudomonadota</taxon>
        <taxon>Gammaproteobacteria</taxon>
        <taxon>Oceanospirillales</taxon>
        <taxon>Oceanospirillaceae</taxon>
        <taxon>Marinobacterium</taxon>
    </lineage>
</organism>
<evidence type="ECO:0000256" key="14">
    <source>
        <dbReference type="ARBA" id="ARBA00023136"/>
    </source>
</evidence>
<evidence type="ECO:0000313" key="20">
    <source>
        <dbReference type="Proteomes" id="UP000078070"/>
    </source>
</evidence>
<feature type="transmembrane region" description="Helical" evidence="17">
    <location>
        <begin position="6"/>
        <end position="24"/>
    </location>
</feature>
<keyword evidence="11 16" id="KW-1278">Translocase</keyword>
<evidence type="ECO:0000313" key="19">
    <source>
        <dbReference type="EMBL" id="ANG61648.1"/>
    </source>
</evidence>
<protein>
    <recommendedName>
        <fullName evidence="6 16">NAD(P) transhydrogenase subunit beta</fullName>
        <ecNumber evidence="5 16">7.1.1.1</ecNumber>
    </recommendedName>
    <alternativeName>
        <fullName evidence="16">Nicotinamide nucleotide transhydrogenase subunit beta</fullName>
    </alternativeName>
</protein>
<keyword evidence="20" id="KW-1185">Reference proteome</keyword>
<dbReference type="PANTHER" id="PTHR44758:SF1">
    <property type="entry name" value="NAD(P) TRANSHYDROGENASE SUBUNIT BETA"/>
    <property type="match status" value="1"/>
</dbReference>
<keyword evidence="14 16" id="KW-0472">Membrane</keyword>
<gene>
    <name evidence="19" type="ORF">A8C75_03615</name>
</gene>
<dbReference type="Pfam" id="PF02233">
    <property type="entry name" value="PNTB"/>
    <property type="match status" value="1"/>
</dbReference>
<comment type="subcellular location">
    <subcellularLocation>
        <location evidence="2">Cell inner membrane</location>
        <topology evidence="2">Multi-pass membrane protein</topology>
    </subcellularLocation>
</comment>
<comment type="function">
    <text evidence="1 16">The transhydrogenation between NADH and NADP is coupled to respiration and ATP hydrolysis and functions as a proton pump across the membrane.</text>
</comment>
<dbReference type="InterPro" id="IPR034300">
    <property type="entry name" value="PNTB-like"/>
</dbReference>
<dbReference type="GO" id="GO:0050661">
    <property type="term" value="F:NADP binding"/>
    <property type="evidence" value="ECO:0007669"/>
    <property type="project" value="InterPro"/>
</dbReference>
<feature type="transmembrane region" description="Helical" evidence="17">
    <location>
        <begin position="31"/>
        <end position="50"/>
    </location>
</feature>
<dbReference type="RefSeq" id="WP_067378230.1">
    <property type="nucleotide sequence ID" value="NZ_CP015839.1"/>
</dbReference>
<keyword evidence="9 17" id="KW-0812">Transmembrane</keyword>
<comment type="catalytic activity">
    <reaction evidence="15 16">
        <text>NAD(+) + NADPH + H(+)(in) = NADH + NADP(+) + H(+)(out)</text>
        <dbReference type="Rhea" id="RHEA:47992"/>
        <dbReference type="ChEBI" id="CHEBI:15378"/>
        <dbReference type="ChEBI" id="CHEBI:57540"/>
        <dbReference type="ChEBI" id="CHEBI:57783"/>
        <dbReference type="ChEBI" id="CHEBI:57945"/>
        <dbReference type="ChEBI" id="CHEBI:58349"/>
        <dbReference type="EC" id="7.1.1.1"/>
    </reaction>
</comment>
<dbReference type="GO" id="GO:0005886">
    <property type="term" value="C:plasma membrane"/>
    <property type="evidence" value="ECO:0007669"/>
    <property type="project" value="UniProtKB-SubCell"/>
</dbReference>
<dbReference type="Proteomes" id="UP000078070">
    <property type="component" value="Chromosome"/>
</dbReference>
<dbReference type="EMBL" id="CP015839">
    <property type="protein sequence ID" value="ANG61648.1"/>
    <property type="molecule type" value="Genomic_DNA"/>
</dbReference>
<evidence type="ECO:0000259" key="18">
    <source>
        <dbReference type="Pfam" id="PF02233"/>
    </source>
</evidence>
<feature type="transmembrane region" description="Helical" evidence="17">
    <location>
        <begin position="87"/>
        <end position="110"/>
    </location>
</feature>
<evidence type="ECO:0000256" key="16">
    <source>
        <dbReference type="PIRNR" id="PIRNR000204"/>
    </source>
</evidence>
<evidence type="ECO:0000256" key="15">
    <source>
        <dbReference type="ARBA" id="ARBA00048202"/>
    </source>
</evidence>
<keyword evidence="10 16" id="KW-0521">NADP</keyword>
<evidence type="ECO:0000256" key="11">
    <source>
        <dbReference type="ARBA" id="ARBA00022967"/>
    </source>
</evidence>
<evidence type="ECO:0000256" key="13">
    <source>
        <dbReference type="ARBA" id="ARBA00023027"/>
    </source>
</evidence>
<evidence type="ECO:0000256" key="8">
    <source>
        <dbReference type="ARBA" id="ARBA00022519"/>
    </source>
</evidence>
<dbReference type="OrthoDB" id="9763786at2"/>
<dbReference type="EC" id="7.1.1.1" evidence="5 16"/>
<dbReference type="Gene3D" id="3.40.50.1220">
    <property type="entry name" value="TPP-binding domain"/>
    <property type="match status" value="1"/>
</dbReference>
<accession>A0A1A9EVF3</accession>
<reference evidence="20" key="1">
    <citation type="submission" date="2016-05" db="EMBL/GenBank/DDBJ databases">
        <authorList>
            <person name="Baek K."/>
            <person name="Yang S.-J."/>
        </authorList>
    </citation>
    <scope>NUCLEOTIDE SEQUENCE [LARGE SCALE GENOMIC DNA]</scope>
    <source>
        <strain evidence="20">ST58-10</strain>
    </source>
</reference>
<evidence type="ECO:0000256" key="1">
    <source>
        <dbReference type="ARBA" id="ARBA00003943"/>
    </source>
</evidence>
<sequence>MNLFLVDGFYLLAAMLFVGGIKGLTRPRTAVRGNQMAAIGMLVAVLVTLLDKSILSYEWILGGVILGSLIGTLLATRIQMTAMPQMVALLNGFGGGASLCVAAASFLGLAGADGPLGLVALVAICITLLIGAVTLTGSAVAFAKLQELLPGRPLGFRGIRGFNLVLFVAVLALAGSLISGSGDSSTLILLTVLALVLGVTLVMPIGGADMPVVIALLNSYSGLAAAAAGFIMGNSVLVVSGALVGASGIILTRIMCVAMNRSLSGVLFGSMGEAGGPVMDADEVYAGKVKSSSPEEVSMLLESARRVVIVPGFGLAMAQAQHAVRDLADSLERRGIEVIYGLHPVAGRMPGHMNVLLAEAEVPYDKMQSMEEVNALFEQTDVAIVIGANDVTNPMAREDKGSPIYGMPILNVDKARTVVVVKRSLSPGFAGLPNPLFARDNCLMLFGDGKKAIMELTAAVNETV</sequence>
<comment type="similarity">
    <text evidence="3 16">Belongs to the PNT beta subunit family.</text>
</comment>
<evidence type="ECO:0000256" key="12">
    <source>
        <dbReference type="ARBA" id="ARBA00022989"/>
    </source>
</evidence>
<evidence type="ECO:0000256" key="7">
    <source>
        <dbReference type="ARBA" id="ARBA00022475"/>
    </source>
</evidence>
<dbReference type="AlphaFoldDB" id="A0A1A9EVF3"/>
<evidence type="ECO:0000256" key="6">
    <source>
        <dbReference type="ARBA" id="ARBA00014581"/>
    </source>
</evidence>
<feature type="domain" description="NADP transhydrogenase beta-like" evidence="18">
    <location>
        <begin position="9"/>
        <end position="458"/>
    </location>
</feature>
<evidence type="ECO:0000256" key="5">
    <source>
        <dbReference type="ARBA" id="ARBA00012943"/>
    </source>
</evidence>
<feature type="transmembrane region" description="Helical" evidence="17">
    <location>
        <begin position="116"/>
        <end position="142"/>
    </location>
</feature>
<proteinExistence type="inferred from homology"/>
<dbReference type="SUPFAM" id="SSF52467">
    <property type="entry name" value="DHS-like NAD/FAD-binding domain"/>
    <property type="match status" value="1"/>
</dbReference>